<accession>A0ABV9CS09</accession>
<evidence type="ECO:0000259" key="2">
    <source>
        <dbReference type="Pfam" id="PF04909"/>
    </source>
</evidence>
<evidence type="ECO:0000313" key="4">
    <source>
        <dbReference type="Proteomes" id="UP001596004"/>
    </source>
</evidence>
<evidence type="ECO:0000313" key="3">
    <source>
        <dbReference type="EMBL" id="MFC4535986.1"/>
    </source>
</evidence>
<reference evidence="4" key="1">
    <citation type="journal article" date="2019" name="Int. J. Syst. Evol. Microbiol.">
        <title>The Global Catalogue of Microorganisms (GCM) 10K type strain sequencing project: providing services to taxonomists for standard genome sequencing and annotation.</title>
        <authorList>
            <consortium name="The Broad Institute Genomics Platform"/>
            <consortium name="The Broad Institute Genome Sequencing Center for Infectious Disease"/>
            <person name="Wu L."/>
            <person name="Ma J."/>
        </authorList>
    </citation>
    <scope>NUCLEOTIDE SEQUENCE [LARGE SCALE GENOMIC DNA]</scope>
    <source>
        <strain evidence="4">CGMCC 4.7132</strain>
    </source>
</reference>
<dbReference type="Pfam" id="PF04909">
    <property type="entry name" value="Amidohydro_2"/>
    <property type="match status" value="1"/>
</dbReference>
<dbReference type="Proteomes" id="UP001596004">
    <property type="component" value="Unassembled WGS sequence"/>
</dbReference>
<feature type="domain" description="Amidohydrolase-related" evidence="2">
    <location>
        <begin position="13"/>
        <end position="341"/>
    </location>
</feature>
<dbReference type="Gene3D" id="3.20.20.140">
    <property type="entry name" value="Metal-dependent hydrolases"/>
    <property type="match status" value="1"/>
</dbReference>
<dbReference type="PANTHER" id="PTHR21240:SF28">
    <property type="entry name" value="ISO-OROTATE DECARBOXYLASE (EUROFUNG)"/>
    <property type="match status" value="1"/>
</dbReference>
<sequence length="351" mass="37932">MPFGTTSGVFLTVDVHAHVWLPEVQALAEGRAGHTHHEALQRRRWGPASAEVSARRFGESRDRLTDPGARLAAMTAAGVDAQVVSVAPQLYQPWAGPCLAWDIAQATNEGVAAHCATRPERLCGLGVAPLRHPEVAVAALEDAVHRCGLRGVEITSHADDPEGGPPIELSDPRLDRLWRRAEQLDAVIFLHPWGCTLGDRLNRWYLSNSVGQPVEHAVALSHLIFAGVLDRFPALRFLAAHGGGYLPAFAGRIDHAWLVRPEARSCLHLPSRYLRRLYYDSVVHAPDALVSLIRTVGVGRVVLGSDYPFDMGVEDPVRRLHEAVPDPAAASAIKGGNAADLRLLPPGCPPA</sequence>
<dbReference type="SUPFAM" id="SSF51556">
    <property type="entry name" value="Metallo-dependent hydrolases"/>
    <property type="match status" value="1"/>
</dbReference>
<gene>
    <name evidence="3" type="ORF">ACFO60_34915</name>
</gene>
<dbReference type="EMBL" id="JBHSFP010000038">
    <property type="protein sequence ID" value="MFC4535986.1"/>
    <property type="molecule type" value="Genomic_DNA"/>
</dbReference>
<organism evidence="3 4">
    <name type="scientific">Sphaerisporangium dianthi</name>
    <dbReference type="NCBI Taxonomy" id="1436120"/>
    <lineage>
        <taxon>Bacteria</taxon>
        <taxon>Bacillati</taxon>
        <taxon>Actinomycetota</taxon>
        <taxon>Actinomycetes</taxon>
        <taxon>Streptosporangiales</taxon>
        <taxon>Streptosporangiaceae</taxon>
        <taxon>Sphaerisporangium</taxon>
    </lineage>
</organism>
<dbReference type="InterPro" id="IPR006680">
    <property type="entry name" value="Amidohydro-rel"/>
</dbReference>
<dbReference type="InterPro" id="IPR032465">
    <property type="entry name" value="ACMSD"/>
</dbReference>
<dbReference type="RefSeq" id="WP_380849591.1">
    <property type="nucleotide sequence ID" value="NZ_JBHSFP010000038.1"/>
</dbReference>
<keyword evidence="4" id="KW-1185">Reference proteome</keyword>
<proteinExistence type="predicted"/>
<dbReference type="PANTHER" id="PTHR21240">
    <property type="entry name" value="2-AMINO-3-CARBOXYLMUCONATE-6-SEMIALDEHYDE DECARBOXYLASE"/>
    <property type="match status" value="1"/>
</dbReference>
<keyword evidence="1" id="KW-0456">Lyase</keyword>
<dbReference type="InterPro" id="IPR032466">
    <property type="entry name" value="Metal_Hydrolase"/>
</dbReference>
<protein>
    <submittedName>
        <fullName evidence="3">Amidohydrolase family protein</fullName>
    </submittedName>
</protein>
<comment type="caution">
    <text evidence="3">The sequence shown here is derived from an EMBL/GenBank/DDBJ whole genome shotgun (WGS) entry which is preliminary data.</text>
</comment>
<evidence type="ECO:0000256" key="1">
    <source>
        <dbReference type="ARBA" id="ARBA00023239"/>
    </source>
</evidence>
<name>A0ABV9CS09_9ACTN</name>